<evidence type="ECO:0000313" key="2">
    <source>
        <dbReference type="EMBL" id="MFC4871750.1"/>
    </source>
</evidence>
<name>A0ABV9SZ80_9BACT</name>
<dbReference type="SUPFAM" id="SSF56935">
    <property type="entry name" value="Porins"/>
    <property type="match status" value="1"/>
</dbReference>
<evidence type="ECO:0000259" key="1">
    <source>
        <dbReference type="Pfam" id="PF19089"/>
    </source>
</evidence>
<sequence length="297" mass="33669">MNIKNLSATLLFFVVVAESFSQDNLLEQLKEETVVETEKTASTFKGTRLVNGHSVETRKTGVLDFMISHRFGRINTGSYEFFGLDQANIRLGLEYALSDRLTLGAGRNSFNKRYDAFVKYRLLWQDSGNSGTPISLTWLSNTAINTTRRPDLPMNTQRRLGYAHQMLIARKFSPDLSLQLMPTYVHRNMVETPDEINAMIALGMGGRYKLSNRVSLNLEYYYRFQEGNLPSYNAMAIGLDIETGGHVFQLHLTNAREMTEVGFIPATSGDPFSGDIHFGFNISRTFHLKNQPNGKEW</sequence>
<dbReference type="RefSeq" id="WP_377063518.1">
    <property type="nucleotide sequence ID" value="NZ_JBHSJJ010000004.1"/>
</dbReference>
<accession>A0ABV9SZ80</accession>
<dbReference type="InterPro" id="IPR045916">
    <property type="entry name" value="DUF5777"/>
</dbReference>
<organism evidence="2 3">
    <name type="scientific">Negadavirga shengliensis</name>
    <dbReference type="NCBI Taxonomy" id="1389218"/>
    <lineage>
        <taxon>Bacteria</taxon>
        <taxon>Pseudomonadati</taxon>
        <taxon>Bacteroidota</taxon>
        <taxon>Cytophagia</taxon>
        <taxon>Cytophagales</taxon>
        <taxon>Cyclobacteriaceae</taxon>
        <taxon>Negadavirga</taxon>
    </lineage>
</organism>
<dbReference type="EMBL" id="JBHSJJ010000004">
    <property type="protein sequence ID" value="MFC4871750.1"/>
    <property type="molecule type" value="Genomic_DNA"/>
</dbReference>
<keyword evidence="3" id="KW-1185">Reference proteome</keyword>
<comment type="caution">
    <text evidence="2">The sequence shown here is derived from an EMBL/GenBank/DDBJ whole genome shotgun (WGS) entry which is preliminary data.</text>
</comment>
<gene>
    <name evidence="2" type="ORF">ACFPFU_08645</name>
</gene>
<protein>
    <submittedName>
        <fullName evidence="2">DUF5777 family beta-barrel protein</fullName>
    </submittedName>
</protein>
<dbReference type="Pfam" id="PF19089">
    <property type="entry name" value="DUF5777"/>
    <property type="match status" value="1"/>
</dbReference>
<reference evidence="3" key="1">
    <citation type="journal article" date="2019" name="Int. J. Syst. Evol. Microbiol.">
        <title>The Global Catalogue of Microorganisms (GCM) 10K type strain sequencing project: providing services to taxonomists for standard genome sequencing and annotation.</title>
        <authorList>
            <consortium name="The Broad Institute Genomics Platform"/>
            <consortium name="The Broad Institute Genome Sequencing Center for Infectious Disease"/>
            <person name="Wu L."/>
            <person name="Ma J."/>
        </authorList>
    </citation>
    <scope>NUCLEOTIDE SEQUENCE [LARGE SCALE GENOMIC DNA]</scope>
    <source>
        <strain evidence="3">CGMCC 4.7466</strain>
    </source>
</reference>
<dbReference type="Proteomes" id="UP001595818">
    <property type="component" value="Unassembled WGS sequence"/>
</dbReference>
<evidence type="ECO:0000313" key="3">
    <source>
        <dbReference type="Proteomes" id="UP001595818"/>
    </source>
</evidence>
<proteinExistence type="predicted"/>
<feature type="domain" description="DUF5777" evidence="1">
    <location>
        <begin position="44"/>
        <end position="286"/>
    </location>
</feature>